<dbReference type="RefSeq" id="WP_320689306.1">
    <property type="nucleotide sequence ID" value="NZ_JAXBLV010000230.1"/>
</dbReference>
<protein>
    <submittedName>
        <fullName evidence="2">Efflux RND transporter permease subunit</fullName>
    </submittedName>
</protein>
<accession>A0ABU5F8C8</accession>
<evidence type="ECO:0000313" key="3">
    <source>
        <dbReference type="Proteomes" id="UP001272242"/>
    </source>
</evidence>
<dbReference type="Pfam" id="PF00873">
    <property type="entry name" value="ACR_tran"/>
    <property type="match status" value="1"/>
</dbReference>
<feature type="transmembrane region" description="Helical" evidence="1">
    <location>
        <begin position="457"/>
        <end position="477"/>
    </location>
</feature>
<feature type="transmembrane region" description="Helical" evidence="1">
    <location>
        <begin position="936"/>
        <end position="963"/>
    </location>
</feature>
<keyword evidence="3" id="KW-1185">Reference proteome</keyword>
<feature type="transmembrane region" description="Helical" evidence="1">
    <location>
        <begin position="540"/>
        <end position="560"/>
    </location>
</feature>
<feature type="transmembrane region" description="Helical" evidence="1">
    <location>
        <begin position="360"/>
        <end position="380"/>
    </location>
</feature>
<feature type="transmembrane region" description="Helical" evidence="1">
    <location>
        <begin position="912"/>
        <end position="930"/>
    </location>
</feature>
<dbReference type="SUPFAM" id="SSF82714">
    <property type="entry name" value="Multidrug efflux transporter AcrB TolC docking domain, DN and DC subdomains"/>
    <property type="match status" value="2"/>
</dbReference>
<feature type="transmembrane region" description="Helical" evidence="1">
    <location>
        <begin position="12"/>
        <end position="30"/>
    </location>
</feature>
<dbReference type="InterPro" id="IPR001036">
    <property type="entry name" value="Acrflvin-R"/>
</dbReference>
<dbReference type="PANTHER" id="PTHR32063:SF8">
    <property type="entry name" value="CATION EFFLUX PROTEIN"/>
    <property type="match status" value="1"/>
</dbReference>
<dbReference type="Gene3D" id="1.20.1640.10">
    <property type="entry name" value="Multidrug efflux transporter AcrB transmembrane domain"/>
    <property type="match status" value="2"/>
</dbReference>
<sequence length="1054" mass="113998">MWIVKLALDRTYTFVVVSLLILVVGIVAIYKMPQDNFPDIDIPVVTVVYLYSGMPADDIEKRILLITERVLTASVNDIEHMESQAYTGTGVIRIYFRPNAKIEAATAQVTATCQTVLSNMPQGTTPPYIVRYSATSVPVAQIAVSSDTLTEAELYDYAANFIIQRLGTVQGARVPQPYGGKPRQIMVDLDPQQLYARGLSAADVSTAVNAQNLILPAGTAKIGETDFNIKVNSSPELVEAFNQMPVKTVNGTPVYLRDVAQVRDGYAVQTNVVRRDGKRAVLLPIMKGEGASTIEVVSRVRQALPGIQAQMPPELKLEVLFDQSVFVRESVNGVLHEGAIAAGLTALLILVFLGSWRSTLIIIISIPLSVMCSILCLWAFGETLNVMTLGGMALAVGILVDDATVEIENVHRNMAMRKPLRHAILDGAQQIAIPALVSTLAICIVFVPVVFLTGPAAYLFIPLAMAVIFAMLASYFLSRTLVPTLMLFLLGREAQQYASGQHDAPSGVFGKLHAKFETTFESVRQAYRGLLDWALRNRGVTVALMLGFAIGSFALVPFIGRDFFPTVDAGQIRLHVRAPAGTRLEETERIFGQIEDVIREQIPDAERDTVIDNMGVSPFYTNTAYINNELVSVYDGEILVSLKHDHRPTAEHIRRLRQELPKRFPGCTFDFLPADVTGQVLTFGKPAPINVQVVGVRREENLAVAKQLREKLSKIPGVVDVRLRQIADAPEIRVDVDRVMASGLNVTQQEAARSLLVSLSSSFQGTPNFWVNPKNGVNYRVAVQTPQARIDSIDALLSTPVTGEGAEPQLLSNLATVRRAESSGLISHYNVQTVYEVCATVQDRDLGSAAADIKAVVEESRGTLPKGSTLAIRGQIESMDESFAGLAFGLLFAVLLVYLLMVVNFQSWTDPFVILMALPGAAAGILWALFATGTTVSVPALMGGIMTVGVATANSILMVTFANEKRATGLNGRRAALAAGSTRLRPVLMTAMAMIAGMLPMSLGHGEGGEQNAPLGRAVIGGLTVATAYTLFFVPVMYSLLRPKPAPAEPADAD</sequence>
<dbReference type="Gene3D" id="3.30.2090.10">
    <property type="entry name" value="Multidrug efflux transporter AcrB TolC docking domain, DN and DC subdomains"/>
    <property type="match status" value="2"/>
</dbReference>
<feature type="transmembrane region" description="Helical" evidence="1">
    <location>
        <begin position="386"/>
        <end position="410"/>
    </location>
</feature>
<reference evidence="3" key="1">
    <citation type="journal article" date="2023" name="Mar. Drugs">
        <title>Gemmata algarum, a Novel Planctomycete Isolated from an Algal Mat, Displays Antimicrobial Activity.</title>
        <authorList>
            <person name="Kumar G."/>
            <person name="Kallscheuer N."/>
            <person name="Kashif M."/>
            <person name="Ahamad S."/>
            <person name="Jagadeeshwari U."/>
            <person name="Pannikurungottu S."/>
            <person name="Haufschild T."/>
            <person name="Kabuu M."/>
            <person name="Sasikala C."/>
            <person name="Jogler C."/>
            <person name="Ramana C."/>
        </authorList>
    </citation>
    <scope>NUCLEOTIDE SEQUENCE [LARGE SCALE GENOMIC DNA]</scope>
    <source>
        <strain evidence="3">JC673</strain>
    </source>
</reference>
<feature type="transmembrane region" description="Helical" evidence="1">
    <location>
        <begin position="984"/>
        <end position="1003"/>
    </location>
</feature>
<feature type="transmembrane region" description="Helical" evidence="1">
    <location>
        <begin position="883"/>
        <end position="905"/>
    </location>
</feature>
<keyword evidence="1" id="KW-0472">Membrane</keyword>
<feature type="transmembrane region" description="Helical" evidence="1">
    <location>
        <begin position="334"/>
        <end position="353"/>
    </location>
</feature>
<dbReference type="PANTHER" id="PTHR32063">
    <property type="match status" value="1"/>
</dbReference>
<evidence type="ECO:0000256" key="1">
    <source>
        <dbReference type="SAM" id="Phobius"/>
    </source>
</evidence>
<dbReference type="PRINTS" id="PR00702">
    <property type="entry name" value="ACRIFLAVINRP"/>
</dbReference>
<dbReference type="InterPro" id="IPR027463">
    <property type="entry name" value="AcrB_DN_DC_subdom"/>
</dbReference>
<dbReference type="Gene3D" id="3.30.70.1440">
    <property type="entry name" value="Multidrug efflux transporter AcrB pore domain"/>
    <property type="match status" value="1"/>
</dbReference>
<feature type="transmembrane region" description="Helical" evidence="1">
    <location>
        <begin position="431"/>
        <end position="451"/>
    </location>
</feature>
<name>A0ABU5F8C8_9BACT</name>
<dbReference type="SUPFAM" id="SSF82693">
    <property type="entry name" value="Multidrug efflux transporter AcrB pore domain, PN1, PN2, PC1 and PC2 subdomains"/>
    <property type="match status" value="2"/>
</dbReference>
<organism evidence="2 3">
    <name type="scientific">Gemmata algarum</name>
    <dbReference type="NCBI Taxonomy" id="2975278"/>
    <lineage>
        <taxon>Bacteria</taxon>
        <taxon>Pseudomonadati</taxon>
        <taxon>Planctomycetota</taxon>
        <taxon>Planctomycetia</taxon>
        <taxon>Gemmatales</taxon>
        <taxon>Gemmataceae</taxon>
        <taxon>Gemmata</taxon>
    </lineage>
</organism>
<dbReference type="Gene3D" id="3.30.70.1320">
    <property type="entry name" value="Multidrug efflux transporter AcrB pore domain like"/>
    <property type="match status" value="1"/>
</dbReference>
<evidence type="ECO:0000313" key="2">
    <source>
        <dbReference type="EMBL" id="MDY3563052.1"/>
    </source>
</evidence>
<dbReference type="EMBL" id="JAXBLV010000230">
    <property type="protein sequence ID" value="MDY3563052.1"/>
    <property type="molecule type" value="Genomic_DNA"/>
</dbReference>
<comment type="caution">
    <text evidence="2">The sequence shown here is derived from an EMBL/GenBank/DDBJ whole genome shotgun (WGS) entry which is preliminary data.</text>
</comment>
<dbReference type="Gene3D" id="3.30.70.1430">
    <property type="entry name" value="Multidrug efflux transporter AcrB pore domain"/>
    <property type="match status" value="2"/>
</dbReference>
<keyword evidence="1" id="KW-1133">Transmembrane helix</keyword>
<dbReference type="Proteomes" id="UP001272242">
    <property type="component" value="Unassembled WGS sequence"/>
</dbReference>
<feature type="transmembrane region" description="Helical" evidence="1">
    <location>
        <begin position="1015"/>
        <end position="1034"/>
    </location>
</feature>
<proteinExistence type="predicted"/>
<gene>
    <name evidence="2" type="ORF">R5W23_004551</name>
</gene>
<keyword evidence="1" id="KW-0812">Transmembrane</keyword>
<dbReference type="SUPFAM" id="SSF82866">
    <property type="entry name" value="Multidrug efflux transporter AcrB transmembrane domain"/>
    <property type="match status" value="2"/>
</dbReference>